<reference evidence="1 2" key="1">
    <citation type="submission" date="2020-09" db="EMBL/GenBank/DDBJ databases">
        <title>De no assembly of potato wild relative species, Solanum commersonii.</title>
        <authorList>
            <person name="Cho K."/>
        </authorList>
    </citation>
    <scope>NUCLEOTIDE SEQUENCE [LARGE SCALE GENOMIC DNA]</scope>
    <source>
        <strain evidence="1">LZ3.2</strain>
        <tissue evidence="1">Leaf</tissue>
    </source>
</reference>
<evidence type="ECO:0000313" key="2">
    <source>
        <dbReference type="Proteomes" id="UP000824120"/>
    </source>
</evidence>
<dbReference type="AlphaFoldDB" id="A0A9J5WLQ8"/>
<dbReference type="Proteomes" id="UP000824120">
    <property type="component" value="Chromosome 11"/>
</dbReference>
<keyword evidence="2" id="KW-1185">Reference proteome</keyword>
<dbReference type="EMBL" id="JACXVP010000011">
    <property type="protein sequence ID" value="KAG5575968.1"/>
    <property type="molecule type" value="Genomic_DNA"/>
</dbReference>
<comment type="caution">
    <text evidence="1">The sequence shown here is derived from an EMBL/GenBank/DDBJ whole genome shotgun (WGS) entry which is preliminary data.</text>
</comment>
<accession>A0A9J5WLQ8</accession>
<organism evidence="1 2">
    <name type="scientific">Solanum commersonii</name>
    <name type="common">Commerson's wild potato</name>
    <name type="synonym">Commerson's nightshade</name>
    <dbReference type="NCBI Taxonomy" id="4109"/>
    <lineage>
        <taxon>Eukaryota</taxon>
        <taxon>Viridiplantae</taxon>
        <taxon>Streptophyta</taxon>
        <taxon>Embryophyta</taxon>
        <taxon>Tracheophyta</taxon>
        <taxon>Spermatophyta</taxon>
        <taxon>Magnoliopsida</taxon>
        <taxon>eudicotyledons</taxon>
        <taxon>Gunneridae</taxon>
        <taxon>Pentapetalae</taxon>
        <taxon>asterids</taxon>
        <taxon>lamiids</taxon>
        <taxon>Solanales</taxon>
        <taxon>Solanaceae</taxon>
        <taxon>Solanoideae</taxon>
        <taxon>Solaneae</taxon>
        <taxon>Solanum</taxon>
    </lineage>
</organism>
<proteinExistence type="predicted"/>
<sequence>MDIFLLKFFMDVYYNLINSLSWSRGENKRIFIVFLPKLFMDVHYDLINGVSWSRGGNMCIFKFKRALKQENTKFYRFLCAIVLEFLSRGADMRSLKAGKTKFCRFLCAYSPWIFCDTGFQNFFCRNFSWTSVTTLLMASVGLEGPWIFVDVGFQKKIAKIFIYVHYNLINGVSLTRRANMRILKFKRALKQKKSNFTNFCVLYSVNF</sequence>
<gene>
    <name evidence="1" type="ORF">H5410_056102</name>
</gene>
<evidence type="ECO:0000313" key="1">
    <source>
        <dbReference type="EMBL" id="KAG5575968.1"/>
    </source>
</evidence>
<name>A0A9J5WLQ8_SOLCO</name>
<protein>
    <submittedName>
        <fullName evidence="1">Uncharacterized protein</fullName>
    </submittedName>
</protein>